<dbReference type="Proteomes" id="UP000199310">
    <property type="component" value="Unassembled WGS sequence"/>
</dbReference>
<sequence length="376" mass="41448">MSFKCLFSVAIILTFFSVSAIPPGGPEISQPTPLNLLMVKDGGYTDRLLLGITQLGLKKVELKTVFDTGSEGLVLDAKAVLPGEMVTPDGIDLRGRRVMTLDGITITAIKDSTSYGDAPNNRMYYGQIAYTTVTLGDNTHEVTTRQMPVFLIYRGVKLLTGEEAAIDHDSIVNGICGVENVHPLSEEVATARKYMKSPFAYLNYRRGVYAGIQLSATGSADHPQVVSQHNNRVICAAPLLQVGLTNSMEDGYILQQKKMKNNSHVLSPMVVGKLRINGMETTGDILFDSGTKRGGSIADMNSFSDNSYVLDDQTQVSFTAREGFRYSFVADKKNRKITMVPNNTDRLKRSVWGLWFFINNNFIIDYSNYLIGIKPV</sequence>
<evidence type="ECO:0000313" key="2">
    <source>
        <dbReference type="EMBL" id="SEW51527.1"/>
    </source>
</evidence>
<gene>
    <name evidence="2" type="ORF">SAMN04488122_4286</name>
</gene>
<reference evidence="3" key="1">
    <citation type="submission" date="2016-10" db="EMBL/GenBank/DDBJ databases">
        <authorList>
            <person name="Varghese N."/>
            <person name="Submissions S."/>
        </authorList>
    </citation>
    <scope>NUCLEOTIDE SEQUENCE [LARGE SCALE GENOMIC DNA]</scope>
    <source>
        <strain evidence="3">DSM 3695</strain>
    </source>
</reference>
<dbReference type="EMBL" id="FOJG01000002">
    <property type="protein sequence ID" value="SEW51527.1"/>
    <property type="molecule type" value="Genomic_DNA"/>
</dbReference>
<organism evidence="2 3">
    <name type="scientific">Chitinophaga arvensicola</name>
    <dbReference type="NCBI Taxonomy" id="29529"/>
    <lineage>
        <taxon>Bacteria</taxon>
        <taxon>Pseudomonadati</taxon>
        <taxon>Bacteroidota</taxon>
        <taxon>Chitinophagia</taxon>
        <taxon>Chitinophagales</taxon>
        <taxon>Chitinophagaceae</taxon>
        <taxon>Chitinophaga</taxon>
    </lineage>
</organism>
<name>A0A1I0S933_9BACT</name>
<evidence type="ECO:0000313" key="3">
    <source>
        <dbReference type="Proteomes" id="UP000199310"/>
    </source>
</evidence>
<feature type="signal peptide" evidence="1">
    <location>
        <begin position="1"/>
        <end position="20"/>
    </location>
</feature>
<dbReference type="AlphaFoldDB" id="A0A1I0S933"/>
<dbReference type="STRING" id="29529.SAMN04488122_4286"/>
<protein>
    <recommendedName>
        <fullName evidence="4">Aspartyl protease</fullName>
    </recommendedName>
</protein>
<evidence type="ECO:0000256" key="1">
    <source>
        <dbReference type="SAM" id="SignalP"/>
    </source>
</evidence>
<evidence type="ECO:0008006" key="4">
    <source>
        <dbReference type="Google" id="ProtNLM"/>
    </source>
</evidence>
<accession>A0A1I0S933</accession>
<proteinExistence type="predicted"/>
<feature type="chain" id="PRO_5011652233" description="Aspartyl protease" evidence="1">
    <location>
        <begin position="21"/>
        <end position="376"/>
    </location>
</feature>
<keyword evidence="3" id="KW-1185">Reference proteome</keyword>
<keyword evidence="1" id="KW-0732">Signal</keyword>